<sequence length="437" mass="48341">MTSICLFVGHRKLQKIPNCAMFKFDFQFEEEDDEQVQIPTTTFVTPTQSSQANAGTSNSVKNDRGIDRRCHHLSLDELIKTLPDAISYSPLYHQTLYTPLLRRDLFDARFQLINKGTEGEPKEIVTPENEDEGDYVDAKTDLIPGLYEGGLKTWEGGVDLVEVLARSLPGNTTEEQNKNVGEWVKGGKVLEVGCGTSLPTAFLLRSLLSLPTSSAPSKTILHLQDYNQLVLSLVSLPNLILAALPYLPPEVLRLADEGDEPIETVVPDLEEPGNLSLNKDLVEAFQKLLKERGIELIFTYGHWEGLSKKLKEEKDGYGLVLTAETIYSQDSTPALIDVLREAVGKSGPIEHKADVELESSLEDLRVKDDWTKRPLREISSGLALVAAKVLYFGVGGGLQAFLHAAEANGAYHCTVKEWSQGVGRKVVQIGWWLNGVE</sequence>
<comment type="caution">
    <text evidence="10">The sequence shown here is derived from an EMBL/GenBank/DDBJ whole genome shotgun (WGS) entry which is preliminary data.</text>
</comment>
<dbReference type="GO" id="GO:0032259">
    <property type="term" value="P:methylation"/>
    <property type="evidence" value="ECO:0007669"/>
    <property type="project" value="UniProtKB-KW"/>
</dbReference>
<evidence type="ECO:0000256" key="7">
    <source>
        <dbReference type="ARBA" id="ARBA00022691"/>
    </source>
</evidence>
<evidence type="ECO:0000313" key="10">
    <source>
        <dbReference type="EMBL" id="OXG29050.1"/>
    </source>
</evidence>
<gene>
    <name evidence="10" type="ORF">C361_00704</name>
</gene>
<dbReference type="InterPro" id="IPR019410">
    <property type="entry name" value="Methyltransf_16"/>
</dbReference>
<accession>A0A854QL01</accession>
<evidence type="ECO:0000256" key="6">
    <source>
        <dbReference type="ARBA" id="ARBA00022679"/>
    </source>
</evidence>
<protein>
    <recommendedName>
        <fullName evidence="3">protein-histidine N-methyltransferase</fullName>
        <ecNumber evidence="3">2.1.1.85</ecNumber>
    </recommendedName>
</protein>
<dbReference type="EC" id="2.1.1.85" evidence="3"/>
<dbReference type="AlphaFoldDB" id="A0A854QL01"/>
<dbReference type="InterPro" id="IPR029063">
    <property type="entry name" value="SAM-dependent_MTases_sf"/>
</dbReference>
<evidence type="ECO:0000313" key="11">
    <source>
        <dbReference type="Proteomes" id="UP000199727"/>
    </source>
</evidence>
<dbReference type="PANTHER" id="PTHR14614">
    <property type="entry name" value="HEPATOCELLULAR CARCINOMA-ASSOCIATED ANTIGEN"/>
    <property type="match status" value="1"/>
</dbReference>
<dbReference type="Gene3D" id="3.40.50.150">
    <property type="entry name" value="Vaccinia Virus protein VP39"/>
    <property type="match status" value="1"/>
</dbReference>
<evidence type="ECO:0000256" key="5">
    <source>
        <dbReference type="ARBA" id="ARBA00022603"/>
    </source>
</evidence>
<keyword evidence="7" id="KW-0949">S-adenosyl-L-methionine</keyword>
<comment type="subcellular location">
    <subcellularLocation>
        <location evidence="2">Cytoplasm</location>
    </subcellularLocation>
    <subcellularLocation>
        <location evidence="1">Nucleus</location>
    </subcellularLocation>
</comment>
<evidence type="ECO:0000256" key="1">
    <source>
        <dbReference type="ARBA" id="ARBA00004123"/>
    </source>
</evidence>
<evidence type="ECO:0000256" key="3">
    <source>
        <dbReference type="ARBA" id="ARBA00012533"/>
    </source>
</evidence>
<proteinExistence type="inferred from homology"/>
<keyword evidence="6" id="KW-0808">Transferase</keyword>
<dbReference type="GO" id="GO:0005634">
    <property type="term" value="C:nucleus"/>
    <property type="evidence" value="ECO:0007669"/>
    <property type="project" value="UniProtKB-SubCell"/>
</dbReference>
<reference evidence="10 11" key="1">
    <citation type="submission" date="2017-06" db="EMBL/GenBank/DDBJ databases">
        <title>Global population genomics of the pathogenic fungus Cryptococcus neoformans var. grubii.</title>
        <authorList>
            <person name="Cuomo C."/>
            <person name="Litvintseva A."/>
            <person name="Chen Y."/>
            <person name="Young S."/>
            <person name="Zeng Q."/>
            <person name="Chapman S."/>
            <person name="Gujja S."/>
            <person name="Saif S."/>
            <person name="Birren B."/>
        </authorList>
    </citation>
    <scope>NUCLEOTIDE SEQUENCE [LARGE SCALE GENOMIC DNA]</scope>
    <source>
        <strain evidence="10 11">Tu259-1</strain>
    </source>
</reference>
<keyword evidence="4" id="KW-0963">Cytoplasm</keyword>
<dbReference type="GO" id="GO:0005737">
    <property type="term" value="C:cytoplasm"/>
    <property type="evidence" value="ECO:0007669"/>
    <property type="project" value="UniProtKB-SubCell"/>
</dbReference>
<keyword evidence="5" id="KW-0489">Methyltransferase</keyword>
<dbReference type="PANTHER" id="PTHR14614:SF39">
    <property type="entry name" value="HISTIDINE PROTEIN METHYLTRANSFERASE 1 HOMOLOG"/>
    <property type="match status" value="1"/>
</dbReference>
<dbReference type="OrthoDB" id="1723750at2759"/>
<evidence type="ECO:0000256" key="4">
    <source>
        <dbReference type="ARBA" id="ARBA00022490"/>
    </source>
</evidence>
<comment type="similarity">
    <text evidence="9">Belongs to the methyltransferase superfamily. METTL18 family.</text>
</comment>
<evidence type="ECO:0000256" key="2">
    <source>
        <dbReference type="ARBA" id="ARBA00004496"/>
    </source>
</evidence>
<keyword evidence="8" id="KW-0539">Nucleus</keyword>
<evidence type="ECO:0000256" key="9">
    <source>
        <dbReference type="ARBA" id="ARBA00038126"/>
    </source>
</evidence>
<dbReference type="EMBL" id="AMKT01000010">
    <property type="protein sequence ID" value="OXG29050.1"/>
    <property type="molecule type" value="Genomic_DNA"/>
</dbReference>
<evidence type="ECO:0000256" key="8">
    <source>
        <dbReference type="ARBA" id="ARBA00023242"/>
    </source>
</evidence>
<dbReference type="Proteomes" id="UP000199727">
    <property type="component" value="Unassembled WGS sequence"/>
</dbReference>
<name>A0A854QL01_CRYNE</name>
<dbReference type="GO" id="GO:0018064">
    <property type="term" value="F:protein-L-histidine N-tele-methyltransferase activity"/>
    <property type="evidence" value="ECO:0007669"/>
    <property type="project" value="UniProtKB-EC"/>
</dbReference>
<organism evidence="10 11">
    <name type="scientific">Cryptococcus neoformans Tu259-1</name>
    <dbReference type="NCBI Taxonomy" id="1230072"/>
    <lineage>
        <taxon>Eukaryota</taxon>
        <taxon>Fungi</taxon>
        <taxon>Dikarya</taxon>
        <taxon>Basidiomycota</taxon>
        <taxon>Agaricomycotina</taxon>
        <taxon>Tremellomycetes</taxon>
        <taxon>Tremellales</taxon>
        <taxon>Cryptococcaceae</taxon>
        <taxon>Cryptococcus</taxon>
        <taxon>Cryptococcus neoformans species complex</taxon>
    </lineage>
</organism>